<dbReference type="Proteomes" id="UP000001628">
    <property type="component" value="Unassembled WGS sequence"/>
</dbReference>
<feature type="compositionally biased region" description="Basic and acidic residues" evidence="1">
    <location>
        <begin position="1"/>
        <end position="10"/>
    </location>
</feature>
<gene>
    <name evidence="2" type="ORF">PADG_08495</name>
</gene>
<keyword evidence="3" id="KW-1185">Reference proteome</keyword>
<proteinExistence type="predicted"/>
<sequence>MLSTRSKESLCKPPSVPRYQDTLDSRQLSRDDAVAALARLNLRYDRLR</sequence>
<dbReference type="GeneID" id="22586768"/>
<dbReference type="KEGG" id="pbn:PADG_08495"/>
<dbReference type="InParanoid" id="C1GMK9"/>
<dbReference type="EMBL" id="KN275974">
    <property type="protein sequence ID" value="EEH43675.2"/>
    <property type="molecule type" value="Genomic_DNA"/>
</dbReference>
<feature type="region of interest" description="Disordered" evidence="1">
    <location>
        <begin position="1"/>
        <end position="24"/>
    </location>
</feature>
<dbReference type="AlphaFoldDB" id="C1GMK9"/>
<evidence type="ECO:0000313" key="3">
    <source>
        <dbReference type="Proteomes" id="UP000001628"/>
    </source>
</evidence>
<organism evidence="2 3">
    <name type="scientific">Paracoccidioides brasiliensis (strain Pb18)</name>
    <dbReference type="NCBI Taxonomy" id="502780"/>
    <lineage>
        <taxon>Eukaryota</taxon>
        <taxon>Fungi</taxon>
        <taxon>Dikarya</taxon>
        <taxon>Ascomycota</taxon>
        <taxon>Pezizomycotina</taxon>
        <taxon>Eurotiomycetes</taxon>
        <taxon>Eurotiomycetidae</taxon>
        <taxon>Onygenales</taxon>
        <taxon>Ajellomycetaceae</taxon>
        <taxon>Paracoccidioides</taxon>
    </lineage>
</organism>
<evidence type="ECO:0000313" key="2">
    <source>
        <dbReference type="EMBL" id="EEH43675.2"/>
    </source>
</evidence>
<dbReference type="RefSeq" id="XP_010763787.1">
    <property type="nucleotide sequence ID" value="XM_010765485.1"/>
</dbReference>
<name>C1GMK9_PARBD</name>
<dbReference type="HOGENOM" id="CLU_3160145_0_0_1"/>
<evidence type="ECO:0000256" key="1">
    <source>
        <dbReference type="SAM" id="MobiDB-lite"/>
    </source>
</evidence>
<reference evidence="2 3" key="1">
    <citation type="journal article" date="2011" name="PLoS Genet.">
        <title>Comparative genomic analysis of human fungal pathogens causing paracoccidioidomycosis.</title>
        <authorList>
            <person name="Desjardins C.A."/>
            <person name="Champion M.D."/>
            <person name="Holder J.W."/>
            <person name="Muszewska A."/>
            <person name="Goldberg J."/>
            <person name="Bailao A.M."/>
            <person name="Brigido M.M."/>
            <person name="Ferreira M.E."/>
            <person name="Garcia A.M."/>
            <person name="Grynberg M."/>
            <person name="Gujja S."/>
            <person name="Heiman D.I."/>
            <person name="Henn M.R."/>
            <person name="Kodira C.D."/>
            <person name="Leon-Narvaez H."/>
            <person name="Longo L.V."/>
            <person name="Ma L.J."/>
            <person name="Malavazi I."/>
            <person name="Matsuo A.L."/>
            <person name="Morais F.V."/>
            <person name="Pereira M."/>
            <person name="Rodriguez-Brito S."/>
            <person name="Sakthikumar S."/>
            <person name="Salem-Izacc S.M."/>
            <person name="Sykes S.M."/>
            <person name="Teixeira M.M."/>
            <person name="Vallejo M.C."/>
            <person name="Walter M.E."/>
            <person name="Yandava C."/>
            <person name="Young S."/>
            <person name="Zeng Q."/>
            <person name="Zucker J."/>
            <person name="Felipe M.S."/>
            <person name="Goldman G.H."/>
            <person name="Haas B.J."/>
            <person name="McEwen J.G."/>
            <person name="Nino-Vega G."/>
            <person name="Puccia R."/>
            <person name="San-Blas G."/>
            <person name="Soares C.M."/>
            <person name="Birren B.W."/>
            <person name="Cuomo C.A."/>
        </authorList>
    </citation>
    <scope>NUCLEOTIDE SEQUENCE [LARGE SCALE GENOMIC DNA]</scope>
    <source>
        <strain evidence="2 3">Pb18</strain>
    </source>
</reference>
<protein>
    <submittedName>
        <fullName evidence="2">Uncharacterized protein</fullName>
    </submittedName>
</protein>
<dbReference type="VEuPathDB" id="FungiDB:PADG_08495"/>
<accession>C1GMK9</accession>